<evidence type="ECO:0000313" key="2">
    <source>
        <dbReference type="Proteomes" id="UP000654918"/>
    </source>
</evidence>
<accession>A0A8H6NQE3</accession>
<dbReference type="AlphaFoldDB" id="A0A8H6NQE3"/>
<gene>
    <name evidence="1" type="ORF">CPLU01_00979</name>
</gene>
<sequence>MGEIYSGAAEVVIWLGDSSHERILREMRDWESDGGGPRTSAHPGEALHVYTASILSHIVEVSDFHLAVEILLKSDQQSEPRLHLLRLSSSFLIMEIPEIDFRLTAKPSTQSYSVLFHLQIWWDQNAEDQYTESAQPESDKFIRGEAMKYDKDDSPDVPHLTFEIPDCKSVRKITFNILSHDQGWDSSPRQDHGTYQGSHTWFEVGVMPADPSSSADVARHCIQRNVHAKRESTRHVVSWDCETVSPGLREWMKSLALGTVARQEAMLEGGVFLVSRVMFTLMIYLE</sequence>
<name>A0A8H6NQE3_9PEZI</name>
<reference evidence="1" key="1">
    <citation type="journal article" date="2020" name="Phytopathology">
        <title>Genome Sequence Resources of Colletotrichum truncatum, C. plurivorum, C. musicola, and C. sojae: Four Species Pathogenic to Soybean (Glycine max).</title>
        <authorList>
            <person name="Rogerio F."/>
            <person name="Boufleur T.R."/>
            <person name="Ciampi-Guillardi M."/>
            <person name="Sukno S.A."/>
            <person name="Thon M.R."/>
            <person name="Massola Junior N.S."/>
            <person name="Baroncelli R."/>
        </authorList>
    </citation>
    <scope>NUCLEOTIDE SEQUENCE</scope>
    <source>
        <strain evidence="1">LFN00145</strain>
    </source>
</reference>
<proteinExistence type="predicted"/>
<dbReference type="Proteomes" id="UP000654918">
    <property type="component" value="Unassembled WGS sequence"/>
</dbReference>
<protein>
    <submittedName>
        <fullName evidence="1">Ankyrin repeat protein</fullName>
    </submittedName>
</protein>
<organism evidence="1 2">
    <name type="scientific">Colletotrichum plurivorum</name>
    <dbReference type="NCBI Taxonomy" id="2175906"/>
    <lineage>
        <taxon>Eukaryota</taxon>
        <taxon>Fungi</taxon>
        <taxon>Dikarya</taxon>
        <taxon>Ascomycota</taxon>
        <taxon>Pezizomycotina</taxon>
        <taxon>Sordariomycetes</taxon>
        <taxon>Hypocreomycetidae</taxon>
        <taxon>Glomerellales</taxon>
        <taxon>Glomerellaceae</taxon>
        <taxon>Colletotrichum</taxon>
        <taxon>Colletotrichum orchidearum species complex</taxon>
    </lineage>
</organism>
<evidence type="ECO:0000313" key="1">
    <source>
        <dbReference type="EMBL" id="KAF6840608.1"/>
    </source>
</evidence>
<comment type="caution">
    <text evidence="1">The sequence shown here is derived from an EMBL/GenBank/DDBJ whole genome shotgun (WGS) entry which is preliminary data.</text>
</comment>
<keyword evidence="2" id="KW-1185">Reference proteome</keyword>
<dbReference type="EMBL" id="WIGO01000006">
    <property type="protein sequence ID" value="KAF6840608.1"/>
    <property type="molecule type" value="Genomic_DNA"/>
</dbReference>